<organism evidence="2 3">
    <name type="scientific">Hymenobacter armeniacus</name>
    <dbReference type="NCBI Taxonomy" id="2771358"/>
    <lineage>
        <taxon>Bacteria</taxon>
        <taxon>Pseudomonadati</taxon>
        <taxon>Bacteroidota</taxon>
        <taxon>Cytophagia</taxon>
        <taxon>Cytophagales</taxon>
        <taxon>Hymenobacteraceae</taxon>
        <taxon>Hymenobacter</taxon>
    </lineage>
</organism>
<feature type="signal peptide" evidence="1">
    <location>
        <begin position="1"/>
        <end position="19"/>
    </location>
</feature>
<dbReference type="InterPro" id="IPR025345">
    <property type="entry name" value="DUF4249"/>
</dbReference>
<dbReference type="EMBL" id="JACXAC010000002">
    <property type="protein sequence ID" value="MBD2721576.1"/>
    <property type="molecule type" value="Genomic_DNA"/>
</dbReference>
<sequence length="331" mass="36226">MKNLSFPVFLLLAALSSCETTVDLPEPPHTPRVALSFVLGPNPQDSSFLDLYRGRQLYISNSQSAFDTRQLEGRTDATVDLRDAAGQVVERYRPRPSGTDPQSGFFLGPPGYYKPVLGFRPQVGKAYTLRATLPGFETAESTLTLPAAPVVESGTYTPRTTAGPTSGEYTGRLSLVLRDDPATPNYYLAFARLLDKQGNPGNWSAIEVDYDSQSNTAGSIGQFELSSPQQQYSIYPFADTDVNGQRIALSSDVRFYTSCFPFGPRCPQPGFIEVHVSSITADAYNFYLSRRRYYDSDGNPFAEPAPLASNVRNGYGIFGGATEATFRIPLP</sequence>
<evidence type="ECO:0000313" key="3">
    <source>
        <dbReference type="Proteomes" id="UP000606003"/>
    </source>
</evidence>
<feature type="chain" id="PRO_5045874684" evidence="1">
    <location>
        <begin position="20"/>
        <end position="331"/>
    </location>
</feature>
<dbReference type="Proteomes" id="UP000606003">
    <property type="component" value="Unassembled WGS sequence"/>
</dbReference>
<evidence type="ECO:0000256" key="1">
    <source>
        <dbReference type="SAM" id="SignalP"/>
    </source>
</evidence>
<proteinExistence type="predicted"/>
<reference evidence="2 3" key="1">
    <citation type="submission" date="2020-09" db="EMBL/GenBank/DDBJ databases">
        <authorList>
            <person name="Kim M.K."/>
        </authorList>
    </citation>
    <scope>NUCLEOTIDE SEQUENCE [LARGE SCALE GENOMIC DNA]</scope>
    <source>
        <strain evidence="2 3">BT189</strain>
    </source>
</reference>
<comment type="caution">
    <text evidence="2">The sequence shown here is derived from an EMBL/GenBank/DDBJ whole genome shotgun (WGS) entry which is preliminary data.</text>
</comment>
<protein>
    <submittedName>
        <fullName evidence="2">DUF4249 domain-containing protein</fullName>
    </submittedName>
</protein>
<evidence type="ECO:0000313" key="2">
    <source>
        <dbReference type="EMBL" id="MBD2721576.1"/>
    </source>
</evidence>
<gene>
    <name evidence="2" type="ORF">IC234_05500</name>
</gene>
<accession>A0ABR8JRZ7</accession>
<keyword evidence="1" id="KW-0732">Signal</keyword>
<dbReference type="RefSeq" id="WP_190922853.1">
    <property type="nucleotide sequence ID" value="NZ_JACXAC010000002.1"/>
</dbReference>
<keyword evidence="3" id="KW-1185">Reference proteome</keyword>
<dbReference type="PROSITE" id="PS51257">
    <property type="entry name" value="PROKAR_LIPOPROTEIN"/>
    <property type="match status" value="1"/>
</dbReference>
<name>A0ABR8JRZ7_9BACT</name>
<dbReference type="Pfam" id="PF14054">
    <property type="entry name" value="DUF4249"/>
    <property type="match status" value="1"/>
</dbReference>